<evidence type="ECO:0000256" key="6">
    <source>
        <dbReference type="ARBA" id="ARBA00023004"/>
    </source>
</evidence>
<evidence type="ECO:0000256" key="2">
    <source>
        <dbReference type="ARBA" id="ARBA00009712"/>
    </source>
</evidence>
<evidence type="ECO:0000256" key="4">
    <source>
        <dbReference type="ARBA" id="ARBA00022723"/>
    </source>
</evidence>
<dbReference type="Gene3D" id="1.10.800.10">
    <property type="entry name" value="Aromatic amino acid hydroxylase"/>
    <property type="match status" value="1"/>
</dbReference>
<dbReference type="SUPFAM" id="SSF56534">
    <property type="entry name" value="Aromatic aminoacid monoxygenases, catalytic and oligomerization domains"/>
    <property type="match status" value="1"/>
</dbReference>
<dbReference type="InterPro" id="IPR019774">
    <property type="entry name" value="Aromatic-AA_hydroxylase_C"/>
</dbReference>
<dbReference type="EC" id="1.14.16.1" evidence="3"/>
<evidence type="ECO:0000313" key="10">
    <source>
        <dbReference type="EMBL" id="CAK9010844.1"/>
    </source>
</evidence>
<evidence type="ECO:0000313" key="11">
    <source>
        <dbReference type="Proteomes" id="UP001642464"/>
    </source>
</evidence>
<accession>A0ABP0J8Y0</accession>
<evidence type="ECO:0000256" key="5">
    <source>
        <dbReference type="ARBA" id="ARBA00023002"/>
    </source>
</evidence>
<gene>
    <name evidence="10" type="ORF">SCF082_LOCUS10845</name>
</gene>
<dbReference type="PRINTS" id="PR00372">
    <property type="entry name" value="FYWHYDRXLASE"/>
</dbReference>
<dbReference type="SUPFAM" id="SSF55021">
    <property type="entry name" value="ACT-like"/>
    <property type="match status" value="1"/>
</dbReference>
<dbReference type="Pfam" id="PF00351">
    <property type="entry name" value="Biopterin_H"/>
    <property type="match status" value="1"/>
</dbReference>
<comment type="caution">
    <text evidence="10">The sequence shown here is derived from an EMBL/GenBank/DDBJ whole genome shotgun (WGS) entry which is preliminary data.</text>
</comment>
<name>A0ABP0J8Y0_9DINO</name>
<keyword evidence="6" id="KW-0408">Iron</keyword>
<evidence type="ECO:0000256" key="1">
    <source>
        <dbReference type="ARBA" id="ARBA00001954"/>
    </source>
</evidence>
<proteinExistence type="inferred from homology"/>
<evidence type="ECO:0000256" key="3">
    <source>
        <dbReference type="ARBA" id="ARBA00011995"/>
    </source>
</evidence>
<keyword evidence="7" id="KW-0503">Monooxygenase</keyword>
<protein>
    <recommendedName>
        <fullName evidence="3">phenylalanine 4-monooxygenase</fullName>
        <ecNumber evidence="3">1.14.16.1</ecNumber>
    </recommendedName>
</protein>
<dbReference type="InterPro" id="IPR036329">
    <property type="entry name" value="Aro-AA_hydroxylase_C_sf"/>
</dbReference>
<dbReference type="PROSITE" id="PS00367">
    <property type="entry name" value="BH4_AAA_HYDROXYL_1"/>
    <property type="match status" value="1"/>
</dbReference>
<dbReference type="CDD" id="cd04880">
    <property type="entry name" value="ACT_AAAH-PDT-like"/>
    <property type="match status" value="1"/>
</dbReference>
<keyword evidence="11" id="KW-1185">Reference proteome</keyword>
<dbReference type="EMBL" id="CAXAMM010006380">
    <property type="protein sequence ID" value="CAK9010844.1"/>
    <property type="molecule type" value="Genomic_DNA"/>
</dbReference>
<feature type="domain" description="Biopterin-dependent aromatic amino acid hydroxylase family profile" evidence="8">
    <location>
        <begin position="112"/>
        <end position="492"/>
    </location>
</feature>
<organism evidence="10 11">
    <name type="scientific">Durusdinium trenchii</name>
    <dbReference type="NCBI Taxonomy" id="1381693"/>
    <lineage>
        <taxon>Eukaryota</taxon>
        <taxon>Sar</taxon>
        <taxon>Alveolata</taxon>
        <taxon>Dinophyceae</taxon>
        <taxon>Suessiales</taxon>
        <taxon>Symbiodiniaceae</taxon>
        <taxon>Durusdinium</taxon>
    </lineage>
</organism>
<keyword evidence="5" id="KW-0560">Oxidoreductase</keyword>
<keyword evidence="4" id="KW-0479">Metal-binding</keyword>
<dbReference type="InterPro" id="IPR002912">
    <property type="entry name" value="ACT_dom"/>
</dbReference>
<evidence type="ECO:0000259" key="8">
    <source>
        <dbReference type="PROSITE" id="PS51410"/>
    </source>
</evidence>
<comment type="similarity">
    <text evidence="2">Belongs to the biopterin-dependent aromatic amino acid hydroxylase family.</text>
</comment>
<dbReference type="PROSITE" id="PS51410">
    <property type="entry name" value="BH4_AAA_HYDROXYL_2"/>
    <property type="match status" value="1"/>
</dbReference>
<dbReference type="Proteomes" id="UP001642464">
    <property type="component" value="Unassembled WGS sequence"/>
</dbReference>
<comment type="cofactor">
    <cofactor evidence="1">
        <name>Fe(2+)</name>
        <dbReference type="ChEBI" id="CHEBI:29033"/>
    </cofactor>
</comment>
<evidence type="ECO:0000256" key="7">
    <source>
        <dbReference type="ARBA" id="ARBA00023033"/>
    </source>
</evidence>
<dbReference type="PROSITE" id="PS51671">
    <property type="entry name" value="ACT"/>
    <property type="match status" value="1"/>
</dbReference>
<dbReference type="PANTHER" id="PTHR11473">
    <property type="entry name" value="AROMATIC AMINO ACID HYDROXYLASE"/>
    <property type="match status" value="1"/>
</dbReference>
<dbReference type="InterPro" id="IPR001273">
    <property type="entry name" value="ArAA_hydroxylase"/>
</dbReference>
<feature type="domain" description="ACT" evidence="9">
    <location>
        <begin position="44"/>
        <end position="121"/>
    </location>
</feature>
<reference evidence="10 11" key="1">
    <citation type="submission" date="2024-02" db="EMBL/GenBank/DDBJ databases">
        <authorList>
            <person name="Chen Y."/>
            <person name="Shah S."/>
            <person name="Dougan E. K."/>
            <person name="Thang M."/>
            <person name="Chan C."/>
        </authorList>
    </citation>
    <scope>NUCLEOTIDE SEQUENCE [LARGE SCALE GENOMIC DNA]</scope>
</reference>
<dbReference type="InterPro" id="IPR018301">
    <property type="entry name" value="ArAA_hydroxylase_Fe/CU_BS"/>
</dbReference>
<dbReference type="PANTHER" id="PTHR11473:SF24">
    <property type="entry name" value="PHENYLALANINE-4-HYDROXYLASE"/>
    <property type="match status" value="1"/>
</dbReference>
<dbReference type="InterPro" id="IPR045865">
    <property type="entry name" value="ACT-like_dom_sf"/>
</dbReference>
<evidence type="ECO:0000259" key="9">
    <source>
        <dbReference type="PROSITE" id="PS51671"/>
    </source>
</evidence>
<sequence>MLQRLQCATRRWAECKRLPTLCTSWHRRHGGLVDLHELDPRSFLIVEVKRDRPGVLGEILELFTRSAINMTHIESRFKSFARDGPSFHIDFEGSLKDAQVQELMKAIKGLPGVYDVLPETPREVPWFPMNIRELDLTVDTLDGGTELINEDHPGFNDPAYRERRFEIVSLAKAYKHGEKLPRVRYTEQETATWQAVYERLGSLHDKWACREYRSYSTSLPLYDLCRQPDEGEMLPQMEKYCGYAVNNIPQLGDISDFLQQRTGFTLRPISGLLSARDFLNALAFRVFYSTQYIRHHGNPFYTPEPDICHELLGHVPLFANPAFADFSQEIGLASLAATDEDVAKLAAVYWFTVEFGLLREGEDVKAFGAGVLSSFGEMEWACADVPSQECREMGSMKEQLKPILRPLDPWEASKQEYPITTYQPVMFCAESLEDAEFRIAQFCDSLTRPFFPQYDPLTQTIRVTKAIRRATRHSTVELQRQKQMEFFEKGKSREN</sequence>
<dbReference type="InterPro" id="IPR036951">
    <property type="entry name" value="ArAA_hydroxylase_sf"/>
</dbReference>